<evidence type="ECO:0000256" key="8">
    <source>
        <dbReference type="ARBA" id="ARBA00022989"/>
    </source>
</evidence>
<dbReference type="PANTHER" id="PTHR10165:SF203">
    <property type="entry name" value="LIPID PHOSPHATE PHOSPHATASE 3, CHLOROPLASTIC-RELATED"/>
    <property type="match status" value="1"/>
</dbReference>
<evidence type="ECO:0000259" key="13">
    <source>
        <dbReference type="PROSITE" id="PS50103"/>
    </source>
</evidence>
<dbReference type="AlphaFoldDB" id="A0A8S0RJ65"/>
<dbReference type="GO" id="GO:0008195">
    <property type="term" value="F:phosphatidate phosphatase activity"/>
    <property type="evidence" value="ECO:0007669"/>
    <property type="project" value="TreeGrafter"/>
</dbReference>
<dbReference type="SMART" id="SM00356">
    <property type="entry name" value="ZnF_C3H1"/>
    <property type="match status" value="2"/>
</dbReference>
<proteinExistence type="inferred from homology"/>
<dbReference type="CDD" id="cd03390">
    <property type="entry name" value="PAP2_containing_1_like"/>
    <property type="match status" value="1"/>
</dbReference>
<keyword evidence="11" id="KW-0175">Coiled coil</keyword>
<dbReference type="Pfam" id="PF00642">
    <property type="entry name" value="zf-CCCH"/>
    <property type="match status" value="1"/>
</dbReference>
<dbReference type="GO" id="GO:0016020">
    <property type="term" value="C:membrane"/>
    <property type="evidence" value="ECO:0007669"/>
    <property type="project" value="UniProtKB-SubCell"/>
</dbReference>
<evidence type="ECO:0000313" key="15">
    <source>
        <dbReference type="Proteomes" id="UP000594638"/>
    </source>
</evidence>
<evidence type="ECO:0000256" key="3">
    <source>
        <dbReference type="ARBA" id="ARBA00022692"/>
    </source>
</evidence>
<dbReference type="Gene3D" id="1.20.144.10">
    <property type="entry name" value="Phosphatidic acid phosphatase type 2/haloperoxidase"/>
    <property type="match status" value="1"/>
</dbReference>
<dbReference type="Gramene" id="OE9A064909T1">
    <property type="protein sequence ID" value="OE9A064909C1"/>
    <property type="gene ID" value="OE9A064909"/>
</dbReference>
<evidence type="ECO:0000256" key="9">
    <source>
        <dbReference type="ARBA" id="ARBA00023136"/>
    </source>
</evidence>
<dbReference type="OrthoDB" id="410307at2759"/>
<dbReference type="Proteomes" id="UP000594638">
    <property type="component" value="Unassembled WGS sequence"/>
</dbReference>
<dbReference type="Pfam" id="PF01569">
    <property type="entry name" value="PAP2"/>
    <property type="match status" value="1"/>
</dbReference>
<dbReference type="PROSITE" id="PS50103">
    <property type="entry name" value="ZF_C3H1"/>
    <property type="match status" value="2"/>
</dbReference>
<feature type="zinc finger region" description="C3H1-type" evidence="10">
    <location>
        <begin position="507"/>
        <end position="535"/>
    </location>
</feature>
<feature type="transmembrane region" description="Helical" evidence="12">
    <location>
        <begin position="75"/>
        <end position="95"/>
    </location>
</feature>
<dbReference type="FunFam" id="4.10.1000.10:FF:000001">
    <property type="entry name" value="zinc finger CCCH domain-containing protein 15-like"/>
    <property type="match status" value="1"/>
</dbReference>
<evidence type="ECO:0000256" key="10">
    <source>
        <dbReference type="PROSITE-ProRule" id="PRU00723"/>
    </source>
</evidence>
<feature type="coiled-coil region" evidence="11">
    <location>
        <begin position="330"/>
        <end position="357"/>
    </location>
</feature>
<protein>
    <submittedName>
        <fullName evidence="14">Zinc finger CCCH domain-containing 14</fullName>
    </submittedName>
</protein>
<evidence type="ECO:0000256" key="4">
    <source>
        <dbReference type="ARBA" id="ARBA00022723"/>
    </source>
</evidence>
<reference evidence="14 15" key="1">
    <citation type="submission" date="2019-12" db="EMBL/GenBank/DDBJ databases">
        <authorList>
            <person name="Alioto T."/>
            <person name="Alioto T."/>
            <person name="Gomez Garrido J."/>
        </authorList>
    </citation>
    <scope>NUCLEOTIDE SEQUENCE [LARGE SCALE GENOMIC DNA]</scope>
</reference>
<dbReference type="InterPro" id="IPR000571">
    <property type="entry name" value="Znf_CCCH"/>
</dbReference>
<keyword evidence="3 12" id="KW-0812">Transmembrane</keyword>
<dbReference type="PANTHER" id="PTHR10165">
    <property type="entry name" value="LIPID PHOSPHATE PHOSPHATASE"/>
    <property type="match status" value="1"/>
</dbReference>
<dbReference type="InterPro" id="IPR000326">
    <property type="entry name" value="PAP2/HPO"/>
</dbReference>
<dbReference type="InterPro" id="IPR036938">
    <property type="entry name" value="PAP2/HPO_sf"/>
</dbReference>
<dbReference type="GO" id="GO:0008270">
    <property type="term" value="F:zinc ion binding"/>
    <property type="evidence" value="ECO:0007669"/>
    <property type="project" value="UniProtKB-KW"/>
</dbReference>
<keyword evidence="7 10" id="KW-0862">Zinc</keyword>
<evidence type="ECO:0000256" key="7">
    <source>
        <dbReference type="ARBA" id="ARBA00022833"/>
    </source>
</evidence>
<dbReference type="SUPFAM" id="SSF48317">
    <property type="entry name" value="Acid phosphatase/Vanadium-dependent haloperoxidase"/>
    <property type="match status" value="1"/>
</dbReference>
<keyword evidence="8 12" id="KW-1133">Transmembrane helix</keyword>
<dbReference type="SUPFAM" id="SSF90229">
    <property type="entry name" value="CCCH zinc finger"/>
    <property type="match status" value="2"/>
</dbReference>
<keyword evidence="5" id="KW-0677">Repeat</keyword>
<comment type="caution">
    <text evidence="14">The sequence shown here is derived from an EMBL/GenBank/DDBJ whole genome shotgun (WGS) entry which is preliminary data.</text>
</comment>
<feature type="transmembrane region" description="Helical" evidence="12">
    <location>
        <begin position="115"/>
        <end position="136"/>
    </location>
</feature>
<dbReference type="GO" id="GO:0046839">
    <property type="term" value="P:phospholipid dephosphorylation"/>
    <property type="evidence" value="ECO:0007669"/>
    <property type="project" value="TreeGrafter"/>
</dbReference>
<keyword evidence="9 12" id="KW-0472">Membrane</keyword>
<evidence type="ECO:0000256" key="6">
    <source>
        <dbReference type="ARBA" id="ARBA00022771"/>
    </source>
</evidence>
<dbReference type="FunFam" id="4.10.1000.10:FF:000002">
    <property type="entry name" value="Zinc finger protein 36, C3H1 type-like 1"/>
    <property type="match status" value="1"/>
</dbReference>
<evidence type="ECO:0000256" key="5">
    <source>
        <dbReference type="ARBA" id="ARBA00022737"/>
    </source>
</evidence>
<evidence type="ECO:0000313" key="14">
    <source>
        <dbReference type="EMBL" id="CAA2978813.1"/>
    </source>
</evidence>
<organism evidence="14 15">
    <name type="scientific">Olea europaea subsp. europaea</name>
    <dbReference type="NCBI Taxonomy" id="158383"/>
    <lineage>
        <taxon>Eukaryota</taxon>
        <taxon>Viridiplantae</taxon>
        <taxon>Streptophyta</taxon>
        <taxon>Embryophyta</taxon>
        <taxon>Tracheophyta</taxon>
        <taxon>Spermatophyta</taxon>
        <taxon>Magnoliopsida</taxon>
        <taxon>eudicotyledons</taxon>
        <taxon>Gunneridae</taxon>
        <taxon>Pentapetalae</taxon>
        <taxon>asterids</taxon>
        <taxon>lamiids</taxon>
        <taxon>Lamiales</taxon>
        <taxon>Oleaceae</taxon>
        <taxon>Oleeae</taxon>
        <taxon>Olea</taxon>
    </lineage>
</organism>
<feature type="domain" description="C3H1-type" evidence="13">
    <location>
        <begin position="507"/>
        <end position="535"/>
    </location>
</feature>
<accession>A0A8S0RJ65</accession>
<gene>
    <name evidence="14" type="ORF">OLEA9_A064909</name>
</gene>
<name>A0A8S0RJ65_OLEEU</name>
<keyword evidence="6 10" id="KW-0863">Zinc-finger</keyword>
<feature type="transmembrane region" description="Helical" evidence="12">
    <location>
        <begin position="148"/>
        <end position="167"/>
    </location>
</feature>
<evidence type="ECO:0000256" key="1">
    <source>
        <dbReference type="ARBA" id="ARBA00004141"/>
    </source>
</evidence>
<dbReference type="InterPro" id="IPR036855">
    <property type="entry name" value="Znf_CCCH_sf"/>
</dbReference>
<evidence type="ECO:0000256" key="11">
    <source>
        <dbReference type="SAM" id="Coils"/>
    </source>
</evidence>
<comment type="similarity">
    <text evidence="2">Belongs to the PA-phosphatase related phosphoesterase family.</text>
</comment>
<evidence type="ECO:0000256" key="12">
    <source>
        <dbReference type="SAM" id="Phobius"/>
    </source>
</evidence>
<feature type="zinc finger region" description="C3H1-type" evidence="10">
    <location>
        <begin position="469"/>
        <end position="497"/>
    </location>
</feature>
<comment type="subcellular location">
    <subcellularLocation>
        <location evidence="1">Membrane</location>
        <topology evidence="1">Multi-pass membrane protein</topology>
    </subcellularLocation>
</comment>
<feature type="domain" description="C3H1-type" evidence="13">
    <location>
        <begin position="469"/>
        <end position="497"/>
    </location>
</feature>
<dbReference type="EMBL" id="CACTIH010003622">
    <property type="protein sequence ID" value="CAA2978813.1"/>
    <property type="molecule type" value="Genomic_DNA"/>
</dbReference>
<keyword evidence="4 10" id="KW-0479">Metal-binding</keyword>
<dbReference type="GO" id="GO:0006644">
    <property type="term" value="P:phospholipid metabolic process"/>
    <property type="evidence" value="ECO:0007669"/>
    <property type="project" value="InterPro"/>
</dbReference>
<evidence type="ECO:0000256" key="2">
    <source>
        <dbReference type="ARBA" id="ARBA00008816"/>
    </source>
</evidence>
<dbReference type="Gene3D" id="4.10.1000.10">
    <property type="entry name" value="Zinc finger, CCCH-type"/>
    <property type="match status" value="2"/>
</dbReference>
<dbReference type="InterPro" id="IPR043216">
    <property type="entry name" value="PAP-like"/>
</dbReference>
<sequence length="548" mass="62208">MPWWNFRSTFCFKIFNGFSPSQGPETSAVTTDSFSELQPLMKFKNQQKGMREAELGAHTVKSHGVTVARTHMHDWLILMLLGVILVILKIINPFYRFVGKDMMSDLKYPLKSNTVPVWLVPIYAVLLPVAVFLLFYVRRRDVYDLHHALLAGILFSILITGVLTDVIKDAVGRPRPDFFWRCFPDGKDAYDQWGNVVCHGDKNVIREGHKSFPSGHTSWSFAGLGFLSLGMQENNSSSEALTGSSTSAVSLQRFTSTNPFLSPTSPTYLNPNPYRYSTLFPQNYSPNSPSETASFDGGDIAATEESLHEASRILEYQQLYNRHTVCLARLHEYINEVDSLRCENNSLRLSNADLTRRLTLLVNQNCLLSDFNRLNIVPSSTVSFPKYATHVTSSQPLIEENHMQRTPERVTIPKSISVRSSGYLKTRMDQDVTRQQVAGEPGLASQRVYVPGSKREEEALEFEVYNQGMFKTELCNKWQESGECPYGDNCQFAHGIKELRPVIRHPRYKTEVCRMVLAGDICPYGHRCHFRHALTEQERLMAMAPAPR</sequence>
<keyword evidence="15" id="KW-1185">Reference proteome</keyword>